<keyword evidence="7 9" id="KW-0472">Membrane</keyword>
<dbReference type="EMBL" id="PKSL01000046">
    <property type="protein sequence ID" value="POW10440.1"/>
    <property type="molecule type" value="Genomic_DNA"/>
</dbReference>
<evidence type="ECO:0000256" key="1">
    <source>
        <dbReference type="ARBA" id="ARBA00004394"/>
    </source>
</evidence>
<evidence type="ECO:0000256" key="5">
    <source>
        <dbReference type="ARBA" id="ARBA00022989"/>
    </source>
</evidence>
<keyword evidence="12" id="KW-1185">Reference proteome</keyword>
<dbReference type="AlphaFoldDB" id="A0A2S4VM39"/>
<sequence>RVFLALIGGAMGSVSLIMISTWRPESRLYLVATFIGHGAASGEIGLHDVSEAAERYPPRWEVVWNRLAENVGRPISGPPRCPGSQSPGGLYTPNDERLESLYSKISSIKNVTIDIHSDSLSQNRLLNQTGEQFDSFTSQLSDSASRFSRTIQAGSSQRKTIIYTVGGVVGLFFLYRIFG</sequence>
<keyword evidence="5 9" id="KW-1133">Transmembrane helix</keyword>
<feature type="non-terminal residue" evidence="11">
    <location>
        <position position="1"/>
    </location>
</feature>
<keyword evidence="4" id="KW-0653">Protein transport</keyword>
<evidence type="ECO:0000313" key="11">
    <source>
        <dbReference type="EMBL" id="POW10440.1"/>
    </source>
</evidence>
<evidence type="ECO:0000256" key="9">
    <source>
        <dbReference type="SAM" id="Phobius"/>
    </source>
</evidence>
<accession>A0A2S4VM39</accession>
<dbReference type="InterPro" id="IPR000727">
    <property type="entry name" value="T_SNARE_dom"/>
</dbReference>
<reference evidence="11" key="1">
    <citation type="submission" date="2017-12" db="EMBL/GenBank/DDBJ databases">
        <title>Gene loss provides genomic basis for host adaptation in cereal stripe rust fungi.</title>
        <authorList>
            <person name="Xia C."/>
        </authorList>
    </citation>
    <scope>NUCLEOTIDE SEQUENCE [LARGE SCALE GENOMIC DNA]</scope>
    <source>
        <strain evidence="11">93-210</strain>
    </source>
</reference>
<comment type="caution">
    <text evidence="11">The sequence shown here is derived from an EMBL/GenBank/DDBJ whole genome shotgun (WGS) entry which is preliminary data.</text>
</comment>
<dbReference type="VEuPathDB" id="FungiDB:PSTT_06039"/>
<dbReference type="Gene3D" id="1.20.5.110">
    <property type="match status" value="1"/>
</dbReference>
<evidence type="ECO:0000256" key="8">
    <source>
        <dbReference type="ARBA" id="ARBA00046280"/>
    </source>
</evidence>
<proteinExistence type="predicted"/>
<dbReference type="Proteomes" id="UP000239156">
    <property type="component" value="Unassembled WGS sequence"/>
</dbReference>
<keyword evidence="3 9" id="KW-0812">Transmembrane</keyword>
<dbReference type="VEuPathDB" id="FungiDB:PSHT_03076"/>
<dbReference type="GO" id="GO:0015031">
    <property type="term" value="P:protein transport"/>
    <property type="evidence" value="ECO:0007669"/>
    <property type="project" value="UniProtKB-KW"/>
</dbReference>
<protein>
    <recommendedName>
        <fullName evidence="10">t-SNARE coiled-coil homology domain-containing protein</fullName>
    </recommendedName>
</protein>
<feature type="transmembrane region" description="Helical" evidence="9">
    <location>
        <begin position="160"/>
        <end position="178"/>
    </location>
</feature>
<gene>
    <name evidence="11" type="ORF">PSTT_06039</name>
</gene>
<keyword evidence="6" id="KW-0333">Golgi apparatus</keyword>
<evidence type="ECO:0000256" key="3">
    <source>
        <dbReference type="ARBA" id="ARBA00022692"/>
    </source>
</evidence>
<dbReference type="SUPFAM" id="SSF58038">
    <property type="entry name" value="SNARE fusion complex"/>
    <property type="match status" value="1"/>
</dbReference>
<feature type="transmembrane region" description="Helical" evidence="9">
    <location>
        <begin position="6"/>
        <end position="22"/>
    </location>
</feature>
<evidence type="ECO:0000256" key="4">
    <source>
        <dbReference type="ARBA" id="ARBA00022927"/>
    </source>
</evidence>
<evidence type="ECO:0000313" key="12">
    <source>
        <dbReference type="Proteomes" id="UP000239156"/>
    </source>
</evidence>
<evidence type="ECO:0000259" key="10">
    <source>
        <dbReference type="PROSITE" id="PS50192"/>
    </source>
</evidence>
<evidence type="ECO:0000256" key="2">
    <source>
        <dbReference type="ARBA" id="ARBA00022448"/>
    </source>
</evidence>
<keyword evidence="2" id="KW-0813">Transport</keyword>
<dbReference type="InterPro" id="IPR039899">
    <property type="entry name" value="BET1_SNARE"/>
</dbReference>
<dbReference type="PANTHER" id="PTHR12791">
    <property type="entry name" value="GOLGI SNARE BET1-RELATED"/>
    <property type="match status" value="1"/>
</dbReference>
<evidence type="ECO:0000256" key="6">
    <source>
        <dbReference type="ARBA" id="ARBA00023034"/>
    </source>
</evidence>
<dbReference type="GO" id="GO:0000139">
    <property type="term" value="C:Golgi membrane"/>
    <property type="evidence" value="ECO:0007669"/>
    <property type="project" value="UniProtKB-SubCell"/>
</dbReference>
<dbReference type="PROSITE" id="PS50192">
    <property type="entry name" value="T_SNARE"/>
    <property type="match status" value="1"/>
</dbReference>
<feature type="domain" description="T-SNARE coiled-coil homology" evidence="10">
    <location>
        <begin position="88"/>
        <end position="150"/>
    </location>
</feature>
<comment type="subcellular location">
    <subcellularLocation>
        <location evidence="8">Endomembrane system</location>
        <topology evidence="8">Single-pass type IV membrane protein</topology>
    </subcellularLocation>
    <subcellularLocation>
        <location evidence="1">Golgi apparatus membrane</location>
    </subcellularLocation>
</comment>
<name>A0A2S4VM39_9BASI</name>
<evidence type="ECO:0000256" key="7">
    <source>
        <dbReference type="ARBA" id="ARBA00023136"/>
    </source>
</evidence>
<organism evidence="11 12">
    <name type="scientific">Puccinia striiformis</name>
    <dbReference type="NCBI Taxonomy" id="27350"/>
    <lineage>
        <taxon>Eukaryota</taxon>
        <taxon>Fungi</taxon>
        <taxon>Dikarya</taxon>
        <taxon>Basidiomycota</taxon>
        <taxon>Pucciniomycotina</taxon>
        <taxon>Pucciniomycetes</taxon>
        <taxon>Pucciniales</taxon>
        <taxon>Pucciniaceae</taxon>
        <taxon>Puccinia</taxon>
    </lineage>
</organism>
<dbReference type="CDD" id="cd15853">
    <property type="entry name" value="SNARE_Bet1"/>
    <property type="match status" value="1"/>
</dbReference>